<evidence type="ECO:0000313" key="11">
    <source>
        <dbReference type="EMBL" id="CAF3871648.1"/>
    </source>
</evidence>
<feature type="transmembrane region" description="Helical" evidence="6">
    <location>
        <begin position="20"/>
        <end position="39"/>
    </location>
</feature>
<evidence type="ECO:0000256" key="3">
    <source>
        <dbReference type="ARBA" id="ARBA00022989"/>
    </source>
</evidence>
<accession>A0A814BF06</accession>
<evidence type="ECO:0000256" key="2">
    <source>
        <dbReference type="ARBA" id="ARBA00022692"/>
    </source>
</evidence>
<feature type="transmembrane region" description="Helical" evidence="6">
    <location>
        <begin position="95"/>
        <end position="116"/>
    </location>
</feature>
<dbReference type="GO" id="GO:0005783">
    <property type="term" value="C:endoplasmic reticulum"/>
    <property type="evidence" value="ECO:0007669"/>
    <property type="project" value="TreeGrafter"/>
</dbReference>
<dbReference type="OrthoDB" id="10034972at2759"/>
<dbReference type="GO" id="GO:0016020">
    <property type="term" value="C:membrane"/>
    <property type="evidence" value="ECO:0007669"/>
    <property type="project" value="UniProtKB-SubCell"/>
</dbReference>
<dbReference type="Pfam" id="PF03798">
    <property type="entry name" value="TRAM_LAG1_CLN8"/>
    <property type="match status" value="1"/>
</dbReference>
<comment type="subcellular location">
    <subcellularLocation>
        <location evidence="1">Membrane</location>
        <topology evidence="1">Multi-pass membrane protein</topology>
    </subcellularLocation>
</comment>
<reference evidence="8" key="1">
    <citation type="submission" date="2021-02" db="EMBL/GenBank/DDBJ databases">
        <authorList>
            <person name="Nowell W R."/>
        </authorList>
    </citation>
    <scope>NUCLEOTIDE SEQUENCE</scope>
</reference>
<evidence type="ECO:0000313" key="9">
    <source>
        <dbReference type="EMBL" id="CAF0942203.1"/>
    </source>
</evidence>
<sequence length="265" mass="29969">MLDITMYIYIDLGSNPSSDFPISSLIFISIIGHSLIFYLLPSSITPLIKSYILSTIHACASVLAVSIFYLRSSINFTQVNRILGGGDKGTHSENMAYSICYSAGYFICDLFIMLCFKSVRSQAAIFHHIVVLIIGVSGVYTRVGHTSHFLMLAEELSTIPLNLKIIYHHRHNIHDFFASLFAITFMLSRLVYGTIICMYIFRAVPQFIQMAASYDDTTSIVLIIIQIILIFLTRLLNLYWAVLIIRKMTVKSRKQKPSVSVNKTE</sequence>
<dbReference type="Proteomes" id="UP000663881">
    <property type="component" value="Unassembled WGS sequence"/>
</dbReference>
<evidence type="ECO:0000313" key="10">
    <source>
        <dbReference type="EMBL" id="CAF3861485.1"/>
    </source>
</evidence>
<dbReference type="PANTHER" id="PTHR13439">
    <property type="entry name" value="CT120 PROTEIN"/>
    <property type="match status" value="1"/>
</dbReference>
<evidence type="ECO:0000313" key="12">
    <source>
        <dbReference type="Proteomes" id="UP000663891"/>
    </source>
</evidence>
<feature type="transmembrane region" description="Helical" evidence="6">
    <location>
        <begin position="123"/>
        <end position="143"/>
    </location>
</feature>
<dbReference type="AlphaFoldDB" id="A0A814BF06"/>
<feature type="domain" description="TLC" evidence="7">
    <location>
        <begin position="43"/>
        <end position="253"/>
    </location>
</feature>
<dbReference type="EMBL" id="CAJOBB010001544">
    <property type="protein sequence ID" value="CAF3871648.1"/>
    <property type="molecule type" value="Genomic_DNA"/>
</dbReference>
<feature type="transmembrane region" description="Helical" evidence="6">
    <location>
        <begin position="221"/>
        <end position="245"/>
    </location>
</feature>
<dbReference type="SMART" id="SM00724">
    <property type="entry name" value="TLC"/>
    <property type="match status" value="1"/>
</dbReference>
<dbReference type="PANTHER" id="PTHR13439:SF0">
    <property type="entry name" value="TOPOISOMERASE I DAMAGE AFFECTED PROTEIN 4"/>
    <property type="match status" value="1"/>
</dbReference>
<keyword evidence="3 6" id="KW-1133">Transmembrane helix</keyword>
<evidence type="ECO:0000256" key="4">
    <source>
        <dbReference type="ARBA" id="ARBA00023136"/>
    </source>
</evidence>
<keyword evidence="4 5" id="KW-0472">Membrane</keyword>
<name>A0A814BF06_9BILA</name>
<dbReference type="EMBL" id="CAJNOE010000121">
    <property type="protein sequence ID" value="CAF0942203.1"/>
    <property type="molecule type" value="Genomic_DNA"/>
</dbReference>
<feature type="transmembrane region" description="Helical" evidence="6">
    <location>
        <begin position="179"/>
        <end position="201"/>
    </location>
</feature>
<evidence type="ECO:0000256" key="5">
    <source>
        <dbReference type="PROSITE-ProRule" id="PRU00205"/>
    </source>
</evidence>
<dbReference type="EMBL" id="CAJOAY010001582">
    <property type="protein sequence ID" value="CAF3861485.1"/>
    <property type="molecule type" value="Genomic_DNA"/>
</dbReference>
<dbReference type="GO" id="GO:0055088">
    <property type="term" value="P:lipid homeostasis"/>
    <property type="evidence" value="ECO:0007669"/>
    <property type="project" value="TreeGrafter"/>
</dbReference>
<comment type="caution">
    <text evidence="8">The sequence shown here is derived from an EMBL/GenBank/DDBJ whole genome shotgun (WGS) entry which is preliminary data.</text>
</comment>
<evidence type="ECO:0000259" key="7">
    <source>
        <dbReference type="PROSITE" id="PS50922"/>
    </source>
</evidence>
<protein>
    <recommendedName>
        <fullName evidence="7">TLC domain-containing protein</fullName>
    </recommendedName>
</protein>
<evidence type="ECO:0000256" key="1">
    <source>
        <dbReference type="ARBA" id="ARBA00004141"/>
    </source>
</evidence>
<dbReference type="InterPro" id="IPR006634">
    <property type="entry name" value="TLC-dom"/>
</dbReference>
<dbReference type="Proteomes" id="UP000663868">
    <property type="component" value="Unassembled WGS sequence"/>
</dbReference>
<dbReference type="PROSITE" id="PS50922">
    <property type="entry name" value="TLC"/>
    <property type="match status" value="1"/>
</dbReference>
<dbReference type="Proteomes" id="UP000663860">
    <property type="component" value="Unassembled WGS sequence"/>
</dbReference>
<feature type="transmembrane region" description="Helical" evidence="6">
    <location>
        <begin position="51"/>
        <end position="70"/>
    </location>
</feature>
<dbReference type="EMBL" id="CAJNON010000078">
    <property type="protein sequence ID" value="CAF0927513.1"/>
    <property type="molecule type" value="Genomic_DNA"/>
</dbReference>
<dbReference type="InterPro" id="IPR050846">
    <property type="entry name" value="TLCD"/>
</dbReference>
<gene>
    <name evidence="9" type="ORF">IZO911_LOCUS14500</name>
    <name evidence="11" type="ORF">KXQ929_LOCUS21243</name>
    <name evidence="10" type="ORF">OKA104_LOCUS22064</name>
    <name evidence="8" type="ORF">VCS650_LOCUS10731</name>
</gene>
<proteinExistence type="predicted"/>
<evidence type="ECO:0000313" key="8">
    <source>
        <dbReference type="EMBL" id="CAF0927513.1"/>
    </source>
</evidence>
<dbReference type="Proteomes" id="UP000663891">
    <property type="component" value="Unassembled WGS sequence"/>
</dbReference>
<keyword evidence="2 5" id="KW-0812">Transmembrane</keyword>
<evidence type="ECO:0000256" key="6">
    <source>
        <dbReference type="SAM" id="Phobius"/>
    </source>
</evidence>
<organism evidence="8 12">
    <name type="scientific">Adineta steineri</name>
    <dbReference type="NCBI Taxonomy" id="433720"/>
    <lineage>
        <taxon>Eukaryota</taxon>
        <taxon>Metazoa</taxon>
        <taxon>Spiralia</taxon>
        <taxon>Gnathifera</taxon>
        <taxon>Rotifera</taxon>
        <taxon>Eurotatoria</taxon>
        <taxon>Bdelloidea</taxon>
        <taxon>Adinetida</taxon>
        <taxon>Adinetidae</taxon>
        <taxon>Adineta</taxon>
    </lineage>
</organism>